<reference evidence="1 2" key="1">
    <citation type="submission" date="2017-10" db="EMBL/GenBank/DDBJ databases">
        <title>Draft genome of two endophytic bacteria isolated from 'guarana' Paullinia cupana (Mart.) Ducke.</title>
        <authorList>
            <person name="Siqueira K.A."/>
            <person name="Liotti R.G."/>
            <person name="Mendes T.A."/>
            <person name="Soares M.A."/>
        </authorList>
    </citation>
    <scope>NUCLEOTIDE SEQUENCE [LARGE SCALE GENOMIC DNA]</scope>
    <source>
        <strain evidence="1 2">342</strain>
    </source>
</reference>
<dbReference type="OrthoDB" id="6624439at2"/>
<evidence type="ECO:0000313" key="2">
    <source>
        <dbReference type="Proteomes" id="UP000239181"/>
    </source>
</evidence>
<keyword evidence="2" id="KW-1185">Reference proteome</keyword>
<evidence type="ECO:0000313" key="1">
    <source>
        <dbReference type="EMBL" id="PRD12654.1"/>
    </source>
</evidence>
<protein>
    <submittedName>
        <fullName evidence="1">Uncharacterized protein</fullName>
    </submittedName>
</protein>
<proteinExistence type="predicted"/>
<dbReference type="Proteomes" id="UP000239181">
    <property type="component" value="Unassembled WGS sequence"/>
</dbReference>
<gene>
    <name evidence="1" type="ORF">CQW29_25105</name>
</gene>
<comment type="caution">
    <text evidence="1">The sequence shown here is derived from an EMBL/GenBank/DDBJ whole genome shotgun (WGS) entry which is preliminary data.</text>
</comment>
<organism evidence="1 2">
    <name type="scientific">Pantoea coffeiphila</name>
    <dbReference type="NCBI Taxonomy" id="1465635"/>
    <lineage>
        <taxon>Bacteria</taxon>
        <taxon>Pseudomonadati</taxon>
        <taxon>Pseudomonadota</taxon>
        <taxon>Gammaproteobacteria</taxon>
        <taxon>Enterobacterales</taxon>
        <taxon>Erwiniaceae</taxon>
        <taxon>Pantoea</taxon>
    </lineage>
</organism>
<name>A0A2S9I4L7_9GAMM</name>
<accession>A0A2S9I4L7</accession>
<dbReference type="EMBL" id="PDET01000028">
    <property type="protein sequence ID" value="PRD12654.1"/>
    <property type="molecule type" value="Genomic_DNA"/>
</dbReference>
<dbReference type="AlphaFoldDB" id="A0A2S9I4L7"/>
<sequence>MNKLVPALMMAFLVTGCAVHPQPRVAPPPPPQPVVEKPTLSAFDARVGQCRDELDALQSYNVTVYQQYRQRFDRINGQLNKYMDIRGKIGSDIDDIALPKYQFNLRNLCFDIRSELTRQIVKEV</sequence>
<dbReference type="RefSeq" id="WP_105595480.1">
    <property type="nucleotide sequence ID" value="NZ_PDET01000028.1"/>
</dbReference>
<dbReference type="PROSITE" id="PS51257">
    <property type="entry name" value="PROKAR_LIPOPROTEIN"/>
    <property type="match status" value="1"/>
</dbReference>